<sequence length="136" mass="15060">HNLNTKLGSSVLLPCNFTQAQNIVSWIQSPTVNVVTITPTGRVNFSDPRFGRIHTFPNEGSLGNYSISISNVNHTDLGCYRCLNQEKCVQVGLVLETGKHYLCPTSIINFCCSSFHCNKLLIIITFTIFAISLLIL</sequence>
<dbReference type="Proteomes" id="UP000261520">
    <property type="component" value="Unplaced"/>
</dbReference>
<proteinExistence type="predicted"/>
<dbReference type="InterPro" id="IPR036179">
    <property type="entry name" value="Ig-like_dom_sf"/>
</dbReference>
<feature type="domain" description="Ig-like" evidence="1">
    <location>
        <begin position="1"/>
        <end position="82"/>
    </location>
</feature>
<evidence type="ECO:0000313" key="3">
    <source>
        <dbReference type="Proteomes" id="UP000261520"/>
    </source>
</evidence>
<reference evidence="2" key="1">
    <citation type="submission" date="2025-08" db="UniProtKB">
        <authorList>
            <consortium name="Ensembl"/>
        </authorList>
    </citation>
    <scope>IDENTIFICATION</scope>
</reference>
<evidence type="ECO:0000259" key="1">
    <source>
        <dbReference type="PROSITE" id="PS50835"/>
    </source>
</evidence>
<keyword evidence="3" id="KW-1185">Reference proteome</keyword>
<dbReference type="InterPro" id="IPR007110">
    <property type="entry name" value="Ig-like_dom"/>
</dbReference>
<dbReference type="AlphaFoldDB" id="A0A3B4ANL9"/>
<accession>A0A3B4ANL9</accession>
<dbReference type="STRING" id="409849.ENSPMGP00000018713"/>
<reference evidence="2" key="2">
    <citation type="submission" date="2025-09" db="UniProtKB">
        <authorList>
            <consortium name="Ensembl"/>
        </authorList>
    </citation>
    <scope>IDENTIFICATION</scope>
</reference>
<dbReference type="SUPFAM" id="SSF48726">
    <property type="entry name" value="Immunoglobulin"/>
    <property type="match status" value="1"/>
</dbReference>
<dbReference type="Ensembl" id="ENSPMGT00000019959.1">
    <property type="protein sequence ID" value="ENSPMGP00000018713.1"/>
    <property type="gene ID" value="ENSPMGG00000015266.1"/>
</dbReference>
<dbReference type="InterPro" id="IPR013106">
    <property type="entry name" value="Ig_V-set"/>
</dbReference>
<name>A0A3B4ANL9_9GOBI</name>
<dbReference type="InterPro" id="IPR013783">
    <property type="entry name" value="Ig-like_fold"/>
</dbReference>
<dbReference type="Pfam" id="PF07686">
    <property type="entry name" value="V-set"/>
    <property type="match status" value="1"/>
</dbReference>
<evidence type="ECO:0000313" key="2">
    <source>
        <dbReference type="Ensembl" id="ENSPMGP00000018713.1"/>
    </source>
</evidence>
<dbReference type="Gene3D" id="2.60.40.10">
    <property type="entry name" value="Immunoglobulins"/>
    <property type="match status" value="1"/>
</dbReference>
<dbReference type="PROSITE" id="PS50835">
    <property type="entry name" value="IG_LIKE"/>
    <property type="match status" value="1"/>
</dbReference>
<protein>
    <recommendedName>
        <fullName evidence="1">Ig-like domain-containing protein</fullName>
    </recommendedName>
</protein>
<organism evidence="2 3">
    <name type="scientific">Periophthalmus magnuspinnatus</name>
    <dbReference type="NCBI Taxonomy" id="409849"/>
    <lineage>
        <taxon>Eukaryota</taxon>
        <taxon>Metazoa</taxon>
        <taxon>Chordata</taxon>
        <taxon>Craniata</taxon>
        <taxon>Vertebrata</taxon>
        <taxon>Euteleostomi</taxon>
        <taxon>Actinopterygii</taxon>
        <taxon>Neopterygii</taxon>
        <taxon>Teleostei</taxon>
        <taxon>Neoteleostei</taxon>
        <taxon>Acanthomorphata</taxon>
        <taxon>Gobiaria</taxon>
        <taxon>Gobiiformes</taxon>
        <taxon>Gobioidei</taxon>
        <taxon>Gobiidae</taxon>
        <taxon>Oxudercinae</taxon>
        <taxon>Periophthalmus</taxon>
    </lineage>
</organism>